<gene>
    <name evidence="2" type="ORF">SLNWT_2947</name>
</gene>
<proteinExistence type="predicted"/>
<organism evidence="2 3">
    <name type="scientific">Streptomyces albus (strain ATCC 21838 / DSM 41398 / FERM P-419 / JCM 4703 / NBRC 107858)</name>
    <dbReference type="NCBI Taxonomy" id="1081613"/>
    <lineage>
        <taxon>Bacteria</taxon>
        <taxon>Bacillati</taxon>
        <taxon>Actinomycetota</taxon>
        <taxon>Actinomycetes</taxon>
        <taxon>Kitasatosporales</taxon>
        <taxon>Streptomycetaceae</taxon>
        <taxon>Streptomyces</taxon>
    </lineage>
</organism>
<name>A0A0B5ELQ3_STRA4</name>
<protein>
    <submittedName>
        <fullName evidence="2">Uncharacterized protein</fullName>
    </submittedName>
</protein>
<evidence type="ECO:0000313" key="3">
    <source>
        <dbReference type="Proteomes" id="UP000031523"/>
    </source>
</evidence>
<reference evidence="2 3" key="1">
    <citation type="submission" date="2015-01" db="EMBL/GenBank/DDBJ databases">
        <title>Enhanced salinomycin production by adjusting the supply of polyketide extender units in Streptomyce albus DSM 41398.</title>
        <authorList>
            <person name="Lu C."/>
        </authorList>
    </citation>
    <scope>NUCLEOTIDE SEQUENCE [LARGE SCALE GENOMIC DNA]</scope>
    <source>
        <strain evidence="3">ATCC 21838 / DSM 41398 / FERM P-419 / JCM 4703 / NBRC 107858</strain>
    </source>
</reference>
<dbReference type="Proteomes" id="UP000031523">
    <property type="component" value="Chromosome"/>
</dbReference>
<sequence>MLKTTGESAEKIQRRAGTFGKHLQSAATHAGTLSFESAPSAQGAAHGQGGSDGHGGDLESGQAPGGLVAMALAQFATRATLDLTYLVTRAGMSLNGAMEATTAYMEGHLEMAANAQHKALGPVDLDPKKDGVQTKADVLRAEERRLAAEEKKK</sequence>
<accession>A0A0B5ELQ3</accession>
<dbReference type="InterPro" id="IPR045436">
    <property type="entry name" value="DUF6507"/>
</dbReference>
<dbReference type="AlphaFoldDB" id="A0A0B5ELQ3"/>
<feature type="region of interest" description="Disordered" evidence="1">
    <location>
        <begin position="37"/>
        <end position="63"/>
    </location>
</feature>
<dbReference type="KEGG" id="sals:SLNWT_2947"/>
<evidence type="ECO:0000256" key="1">
    <source>
        <dbReference type="SAM" id="MobiDB-lite"/>
    </source>
</evidence>
<dbReference type="EMBL" id="CP010519">
    <property type="protein sequence ID" value="AJE83323.1"/>
    <property type="molecule type" value="Genomic_DNA"/>
</dbReference>
<dbReference type="Pfam" id="PF20117">
    <property type="entry name" value="DUF6507"/>
    <property type="match status" value="1"/>
</dbReference>
<keyword evidence="3" id="KW-1185">Reference proteome</keyword>
<evidence type="ECO:0000313" key="2">
    <source>
        <dbReference type="EMBL" id="AJE83323.1"/>
    </source>
</evidence>